<organism evidence="1">
    <name type="scientific">Pseudomonas phage Baskent_P1_112</name>
    <dbReference type="NCBI Taxonomy" id="3145032"/>
    <lineage>
        <taxon>Viruses</taxon>
        <taxon>Duplodnaviria</taxon>
        <taxon>Heunggongvirae</taxon>
        <taxon>Uroviricota</taxon>
        <taxon>Caudoviricetes</taxon>
        <taxon>Bruynoghevirus</taxon>
    </lineage>
</organism>
<protein>
    <submittedName>
        <fullName evidence="1">Uncharacterized protein</fullName>
    </submittedName>
</protein>
<reference evidence="1" key="1">
    <citation type="submission" date="2024-04" db="EMBL/GenBank/DDBJ databases">
        <authorList>
            <person name="Uskudar Guclu A."/>
            <person name="Ata Vural I."/>
        </authorList>
    </citation>
    <scope>NUCLEOTIDE SEQUENCE</scope>
</reference>
<dbReference type="EMBL" id="PP766722">
    <property type="protein sequence ID" value="XCD08804.1"/>
    <property type="molecule type" value="Genomic_DNA"/>
</dbReference>
<proteinExistence type="predicted"/>
<sequence length="34" mass="3577">MDPRVFIRKILGYSGGGSGGISLDPLLTSHDTLC</sequence>
<evidence type="ECO:0000313" key="1">
    <source>
        <dbReference type="EMBL" id="XCD08804.1"/>
    </source>
</evidence>
<accession>A0AAU8BAJ4</accession>
<name>A0AAU8BAJ4_9CAUD</name>